<evidence type="ECO:0000313" key="5">
    <source>
        <dbReference type="Proteomes" id="UP000054805"/>
    </source>
</evidence>
<evidence type="ECO:0000313" key="3">
    <source>
        <dbReference type="EMBL" id="KRZ39086.1"/>
    </source>
</evidence>
<dbReference type="AlphaFoldDB" id="A0A0V1IZG1"/>
<dbReference type="Proteomes" id="UP000054632">
    <property type="component" value="Unassembled WGS sequence"/>
</dbReference>
<accession>A0A0V1IZG1</accession>
<dbReference type="EMBL" id="JYDR01000092">
    <property type="protein sequence ID" value="KRY69358.1"/>
    <property type="molecule type" value="Genomic_DNA"/>
</dbReference>
<organism evidence="2 5">
    <name type="scientific">Trichinella pseudospiralis</name>
    <name type="common">Parasitic roundworm</name>
    <dbReference type="NCBI Taxonomy" id="6337"/>
    <lineage>
        <taxon>Eukaryota</taxon>
        <taxon>Metazoa</taxon>
        <taxon>Ecdysozoa</taxon>
        <taxon>Nematoda</taxon>
        <taxon>Enoplea</taxon>
        <taxon>Dorylaimia</taxon>
        <taxon>Trichinellida</taxon>
        <taxon>Trichinellidae</taxon>
        <taxon>Trichinella</taxon>
    </lineage>
</organism>
<dbReference type="EMBL" id="JYDV01000038">
    <property type="protein sequence ID" value="KRZ39086.1"/>
    <property type="molecule type" value="Genomic_DNA"/>
</dbReference>
<evidence type="ECO:0000313" key="2">
    <source>
        <dbReference type="EMBL" id="KRZ28138.1"/>
    </source>
</evidence>
<evidence type="ECO:0000313" key="4">
    <source>
        <dbReference type="Proteomes" id="UP000054632"/>
    </source>
</evidence>
<dbReference type="Proteomes" id="UP000054805">
    <property type="component" value="Unassembled WGS sequence"/>
</dbReference>
<dbReference type="EMBL" id="JYDS01000062">
    <property type="protein sequence ID" value="KRZ28138.1"/>
    <property type="molecule type" value="Genomic_DNA"/>
</dbReference>
<gene>
    <name evidence="1" type="ORF">T4A_12091</name>
    <name evidence="2" type="ORF">T4B_2785</name>
    <name evidence="3" type="ORF">T4C_5889</name>
</gene>
<dbReference type="Proteomes" id="UP000054826">
    <property type="component" value="Unassembled WGS sequence"/>
</dbReference>
<keyword evidence="5" id="KW-1185">Reference proteome</keyword>
<protein>
    <submittedName>
        <fullName evidence="2">Uncharacterized protein</fullName>
    </submittedName>
</protein>
<name>A0A0V1IZG1_TRIPS</name>
<reference evidence="4 5" key="1">
    <citation type="submission" date="2015-01" db="EMBL/GenBank/DDBJ databases">
        <title>Evolution of Trichinella species and genotypes.</title>
        <authorList>
            <person name="Korhonen P.K."/>
            <person name="Edoardo P."/>
            <person name="Giuseppe L.R."/>
            <person name="Gasser R.B."/>
        </authorList>
    </citation>
    <scope>NUCLEOTIDE SEQUENCE [LARGE SCALE GENOMIC DNA]</scope>
    <source>
        <strain evidence="1">ISS13</strain>
        <strain evidence="3">ISS176</strain>
        <strain evidence="2">ISS588</strain>
    </source>
</reference>
<sequence>MQFYVIQLFYRQKKLKFKIKQTVTDMQVPLSFKFKIQDSVKLRKARTDTTKLHEPGPVV</sequence>
<comment type="caution">
    <text evidence="2">The sequence shown here is derived from an EMBL/GenBank/DDBJ whole genome shotgun (WGS) entry which is preliminary data.</text>
</comment>
<proteinExistence type="predicted"/>
<evidence type="ECO:0000313" key="1">
    <source>
        <dbReference type="EMBL" id="KRY69358.1"/>
    </source>
</evidence>